<dbReference type="CDD" id="cd22363">
    <property type="entry name" value="tRNA-intron_lyase_C"/>
    <property type="match status" value="2"/>
</dbReference>
<reference evidence="9 10" key="2">
    <citation type="journal article" date="2015" name="MBio">
        <title>Genome-Resolved Metagenomic Analysis Reveals Roles for Candidate Phyla and Other Microbial Community Members in Biogeochemical Transformations in Oil Reservoirs.</title>
        <authorList>
            <person name="Hu P."/>
            <person name="Tom L."/>
            <person name="Singh A."/>
            <person name="Thomas B.C."/>
            <person name="Baker B.J."/>
            <person name="Piceno Y.M."/>
            <person name="Andersen G.L."/>
            <person name="Banfield J.F."/>
        </authorList>
    </citation>
    <scope>NUCLEOTIDE SEQUENCE [LARGE SCALE GENOMIC DNA]</scope>
    <source>
        <strain evidence="7">57_489</strain>
    </source>
</reference>
<gene>
    <name evidence="4" type="primary">endA</name>
    <name evidence="7" type="ORF">XD72_0579</name>
    <name evidence="8" type="ORF">XE07_1255</name>
</gene>
<name>A0A101FV91_9EURY</name>
<feature type="domain" description="tRNA intron endonuclease catalytic" evidence="5">
    <location>
        <begin position="258"/>
        <end position="344"/>
    </location>
</feature>
<dbReference type="HAMAP" id="MF_01834">
    <property type="entry name" value="EndA_long"/>
    <property type="match status" value="1"/>
</dbReference>
<dbReference type="Pfam" id="PF02778">
    <property type="entry name" value="tRNA_int_endo_N"/>
    <property type="match status" value="2"/>
</dbReference>
<dbReference type="Pfam" id="PF01974">
    <property type="entry name" value="tRNA_int_endo"/>
    <property type="match status" value="2"/>
</dbReference>
<feature type="domain" description="tRNA intron endonuclease N-terminal" evidence="6">
    <location>
        <begin position="6"/>
        <end position="70"/>
    </location>
</feature>
<evidence type="ECO:0000259" key="5">
    <source>
        <dbReference type="Pfam" id="PF01974"/>
    </source>
</evidence>
<dbReference type="InterPro" id="IPR006678">
    <property type="entry name" value="tRNA_intron_Endonuc_N"/>
</dbReference>
<sequence length="352" mass="40250">MSDELMGGDFSGEKVLLGKEATWELYEQSGFGRPVAEGLELSLVEAAYLLDRGKISVRLQGKDLDFRSFFETATAREAGFEFRYVVYKDLRERGYYVQPGVTDFRVYPRGGKPGKTPAEFYVQVISERHPVALKELVEPARIARQMRKRLMLAVVDEESDITFYEVREKGISGDMKVEAPGGTASLLEDRVILWDPGASELLHERGFYGKPGGGRLQLSLVESAYLLEKGVLDVVDRAGEPLTIEDFNRRAKLIEDDFEMKRRVYRDLRDRNLVVKTGFKFGSHFRVYKRVEGPKKVPHSEYLVHSVPEDYVFHLPVVSRAVRLAHSVRKQMVFAYADDGEVKYLEIRRLKP</sequence>
<comment type="subunit">
    <text evidence="4">Homodimer.</text>
</comment>
<dbReference type="InterPro" id="IPR006676">
    <property type="entry name" value="tRNA_splic"/>
</dbReference>
<evidence type="ECO:0000313" key="8">
    <source>
        <dbReference type="EMBL" id="KUK96229.1"/>
    </source>
</evidence>
<dbReference type="PANTHER" id="PTHR21227">
    <property type="entry name" value="TRNA-SPLICING ENDONUCLEASE SUBUNIT SEN2"/>
    <property type="match status" value="1"/>
</dbReference>
<dbReference type="NCBIfam" id="TIGR00324">
    <property type="entry name" value="endA"/>
    <property type="match status" value="2"/>
</dbReference>
<dbReference type="Gene3D" id="3.40.1170.20">
    <property type="entry name" value="tRNA intron endonuclease, N-terminal domain"/>
    <property type="match status" value="1"/>
</dbReference>
<evidence type="ECO:0000259" key="6">
    <source>
        <dbReference type="Pfam" id="PF02778"/>
    </source>
</evidence>
<evidence type="ECO:0000313" key="9">
    <source>
        <dbReference type="Proteomes" id="UP000053961"/>
    </source>
</evidence>
<keyword evidence="7" id="KW-0255">Endonuclease</keyword>
<dbReference type="EC" id="4.6.1.16" evidence="4"/>
<dbReference type="InterPro" id="IPR023516">
    <property type="entry name" value="tRNA_splic_arch_long"/>
</dbReference>
<dbReference type="NCBIfam" id="NF006795">
    <property type="entry name" value="PRK09300.1-3"/>
    <property type="match status" value="1"/>
</dbReference>
<evidence type="ECO:0000313" key="7">
    <source>
        <dbReference type="EMBL" id="KUK45052.1"/>
    </source>
</evidence>
<comment type="similarity">
    <text evidence="4">Belongs to the tRNA-intron endonuclease family. Archaeal long subfamily.</text>
</comment>
<evidence type="ECO:0000313" key="10">
    <source>
        <dbReference type="Proteomes" id="UP000057043"/>
    </source>
</evidence>
<keyword evidence="2 4" id="KW-0456">Lyase</keyword>
<dbReference type="GO" id="GO:0003676">
    <property type="term" value="F:nucleic acid binding"/>
    <property type="evidence" value="ECO:0007669"/>
    <property type="project" value="InterPro"/>
</dbReference>
<comment type="function">
    <text evidence="3">Endonuclease that removes tRNA introns. Cleaves pre-tRNA at the 5'- and 3'-splice sites to release the intron. The products are an intron and two tRNA half-molecules bearing 2',3' cyclic phosphate and 5'-OH termini. Recognizes a pseudosymmetric substrate in which 2 bulged loops of 3 bases are separated by a stem of 4 bp.</text>
</comment>
<keyword evidence="7" id="KW-0540">Nuclease</keyword>
<feature type="active site" evidence="4">
    <location>
        <position position="288"/>
    </location>
</feature>
<dbReference type="EMBL" id="LGFT01000009">
    <property type="protein sequence ID" value="KUK45052.1"/>
    <property type="molecule type" value="Genomic_DNA"/>
</dbReference>
<keyword evidence="1 4" id="KW-0819">tRNA processing</keyword>
<dbReference type="GO" id="GO:0005737">
    <property type="term" value="C:cytoplasm"/>
    <property type="evidence" value="ECO:0007669"/>
    <property type="project" value="TreeGrafter"/>
</dbReference>
<dbReference type="InterPro" id="IPR036740">
    <property type="entry name" value="tRNA_intron_Endonuc_N_sf"/>
</dbReference>
<keyword evidence="7" id="KW-0378">Hydrolase</keyword>
<dbReference type="Gene3D" id="3.40.1350.150">
    <property type="match status" value="1"/>
</dbReference>
<reference evidence="8" key="1">
    <citation type="journal article" date="2015" name="MBio">
        <title>Genome-resolved metagenomic analysis reveals roles for candidate phyla and other microbial community members in biogeochemical transformations in oil reservoirs.</title>
        <authorList>
            <person name="Hu P."/>
            <person name="Tom L."/>
            <person name="Singh A."/>
            <person name="Thomas B.C."/>
            <person name="Baker B.J."/>
            <person name="Piceno Y.M."/>
            <person name="Andersen G.L."/>
            <person name="Banfield J.F."/>
        </authorList>
    </citation>
    <scope>NUCLEOTIDE SEQUENCE [LARGE SCALE GENOMIC DNA]</scope>
    <source>
        <strain evidence="8">56_747</strain>
    </source>
</reference>
<evidence type="ECO:0000256" key="2">
    <source>
        <dbReference type="ARBA" id="ARBA00023239"/>
    </source>
</evidence>
<comment type="caution">
    <text evidence="7">The sequence shown here is derived from an EMBL/GenBank/DDBJ whole genome shotgun (WGS) entry which is preliminary data.</text>
</comment>
<dbReference type="FunFam" id="3.40.1350.10:FF:000006">
    <property type="entry name" value="tRNA-splicing endonuclease"/>
    <property type="match status" value="1"/>
</dbReference>
<proteinExistence type="inferred from homology"/>
<dbReference type="AlphaFoldDB" id="A0A101FV91"/>
<dbReference type="SUPFAM" id="SSF55267">
    <property type="entry name" value="tRNA-intron endonuclease N-terminal domain-like"/>
    <property type="match status" value="2"/>
</dbReference>
<dbReference type="Proteomes" id="UP000057043">
    <property type="component" value="Unassembled WGS sequence"/>
</dbReference>
<dbReference type="PATRIC" id="fig|301375.6.peg.183"/>
<dbReference type="Gene3D" id="3.40.1350.10">
    <property type="match status" value="1"/>
</dbReference>
<accession>A0A101FV91</accession>
<dbReference type="InterPro" id="IPR036167">
    <property type="entry name" value="tRNA_intron_Endo_cat-like_sf"/>
</dbReference>
<dbReference type="InterPro" id="IPR006677">
    <property type="entry name" value="tRNA_intron_Endonuc_cat-like"/>
</dbReference>
<dbReference type="InterPro" id="IPR011856">
    <property type="entry name" value="tRNA_endonuc-like_dom_sf"/>
</dbReference>
<feature type="active site" evidence="4">
    <location>
        <position position="330"/>
    </location>
</feature>
<dbReference type="GO" id="GO:0000213">
    <property type="term" value="F:tRNA-intron lyase activity"/>
    <property type="evidence" value="ECO:0007669"/>
    <property type="project" value="UniProtKB-UniRule"/>
</dbReference>
<feature type="domain" description="tRNA intron endonuclease catalytic" evidence="5">
    <location>
        <begin position="80"/>
        <end position="163"/>
    </location>
</feature>
<dbReference type="PANTHER" id="PTHR21227:SF0">
    <property type="entry name" value="TRNA-SPLICING ENDONUCLEASE SUBUNIT SEN2"/>
    <property type="match status" value="1"/>
</dbReference>
<evidence type="ECO:0000256" key="1">
    <source>
        <dbReference type="ARBA" id="ARBA00022694"/>
    </source>
</evidence>
<evidence type="ECO:0000256" key="4">
    <source>
        <dbReference type="HAMAP-Rule" id="MF_01834"/>
    </source>
</evidence>
<comment type="function">
    <text evidence="4">Endonuclease that removes tRNA introns. Cleaves pre-tRNA at the 5' and 3' splice sites to release the intron. The products are an intron and two tRNA half-molecules bearing 2',3' cyclic phosphate and 5'-OH termini. Recognizes a pseudosymmetric substrate in which 2 bulged loops of 3 bases are separated by a stem of 4 bp.</text>
</comment>
<comment type="catalytic activity">
    <reaction evidence="4">
        <text>pretRNA = a 3'-half-tRNA molecule with a 5'-OH end + a 5'-half-tRNA molecule with a 2',3'-cyclic phosphate end + an intron with a 2',3'-cyclic phosphate and a 5'-hydroxyl terminus.</text>
        <dbReference type="EC" id="4.6.1.16"/>
    </reaction>
</comment>
<dbReference type="EMBL" id="LGHB01000017">
    <property type="protein sequence ID" value="KUK96229.1"/>
    <property type="molecule type" value="Genomic_DNA"/>
</dbReference>
<feature type="domain" description="tRNA intron endonuclease N-terminal" evidence="6">
    <location>
        <begin position="184"/>
        <end position="247"/>
    </location>
</feature>
<organism evidence="7 10">
    <name type="scientific">Methanothrix harundinacea</name>
    <dbReference type="NCBI Taxonomy" id="301375"/>
    <lineage>
        <taxon>Archaea</taxon>
        <taxon>Methanobacteriati</taxon>
        <taxon>Methanobacteriota</taxon>
        <taxon>Stenosarchaea group</taxon>
        <taxon>Methanomicrobia</taxon>
        <taxon>Methanotrichales</taxon>
        <taxon>Methanotrichaceae</taxon>
        <taxon>Methanothrix</taxon>
    </lineage>
</organism>
<dbReference type="GO" id="GO:0006388">
    <property type="term" value="P:tRNA splicing, via endonucleolytic cleavage and ligation"/>
    <property type="evidence" value="ECO:0007669"/>
    <property type="project" value="UniProtKB-UniRule"/>
</dbReference>
<evidence type="ECO:0000256" key="3">
    <source>
        <dbReference type="ARBA" id="ARBA00024798"/>
    </source>
</evidence>
<dbReference type="Proteomes" id="UP000053961">
    <property type="component" value="Unassembled WGS sequence"/>
</dbReference>
<dbReference type="SUPFAM" id="SSF53032">
    <property type="entry name" value="tRNA-intron endonuclease catalytic domain-like"/>
    <property type="match status" value="2"/>
</dbReference>
<protein>
    <recommendedName>
        <fullName evidence="4">tRNA-splicing endonuclease</fullName>
        <ecNumber evidence="4">4.6.1.16</ecNumber>
    </recommendedName>
    <alternativeName>
        <fullName evidence="4">tRNA-intron endonuclease</fullName>
    </alternativeName>
</protein>
<feature type="active site" evidence="4">
    <location>
        <position position="299"/>
    </location>
</feature>